<feature type="region of interest" description="Disordered" evidence="10">
    <location>
        <begin position="75"/>
        <end position="107"/>
    </location>
</feature>
<dbReference type="Proteomes" id="UP001428341">
    <property type="component" value="Unassembled WGS sequence"/>
</dbReference>
<dbReference type="AlphaFoldDB" id="A0AAP0QQ02"/>
<evidence type="ECO:0000313" key="12">
    <source>
        <dbReference type="EMBL" id="KAK9207715.1"/>
    </source>
</evidence>
<name>A0AAP0QQ02_9ROSI</name>
<dbReference type="CDD" id="cd08069">
    <property type="entry name" value="MPN_RPN11_CSN5"/>
    <property type="match status" value="1"/>
</dbReference>
<comment type="cofactor">
    <cofactor evidence="1">
        <name>a divalent metal cation</name>
        <dbReference type="ChEBI" id="CHEBI:60240"/>
    </cofactor>
</comment>
<dbReference type="GO" id="GO:0009585">
    <property type="term" value="P:red, far-red light phototransduction"/>
    <property type="evidence" value="ECO:0007669"/>
    <property type="project" value="UniProtKB-KW"/>
</dbReference>
<feature type="compositionally biased region" description="Basic and acidic residues" evidence="10">
    <location>
        <begin position="628"/>
        <end position="642"/>
    </location>
</feature>
<comment type="similarity">
    <text evidence="2">Belongs to the peptidase M67A family. CSN5 subfamily.</text>
</comment>
<feature type="compositionally biased region" description="Basic residues" evidence="10">
    <location>
        <begin position="618"/>
        <end position="627"/>
    </location>
</feature>
<evidence type="ECO:0000256" key="10">
    <source>
        <dbReference type="SAM" id="MobiDB-lite"/>
    </source>
</evidence>
<feature type="region of interest" description="Disordered" evidence="10">
    <location>
        <begin position="576"/>
        <end position="648"/>
    </location>
</feature>
<evidence type="ECO:0000256" key="8">
    <source>
        <dbReference type="ARBA" id="ARBA00023049"/>
    </source>
</evidence>
<keyword evidence="6" id="KW-0378">Hydrolase</keyword>
<dbReference type="GO" id="GO:0046872">
    <property type="term" value="F:metal ion binding"/>
    <property type="evidence" value="ECO:0007669"/>
    <property type="project" value="UniProtKB-KW"/>
</dbReference>
<keyword evidence="8" id="KW-0482">Metalloprotease</keyword>
<evidence type="ECO:0000256" key="5">
    <source>
        <dbReference type="ARBA" id="ARBA00022790"/>
    </source>
</evidence>
<dbReference type="EMBL" id="JBCGBO010000004">
    <property type="protein sequence ID" value="KAK9207715.1"/>
    <property type="molecule type" value="Genomic_DNA"/>
</dbReference>
<comment type="caution">
    <text evidence="12">The sequence shown here is derived from an EMBL/GenBank/DDBJ whole genome shotgun (WGS) entry which is preliminary data.</text>
</comment>
<keyword evidence="4" id="KW-0479">Metal-binding</keyword>
<feature type="compositionally biased region" description="Acidic residues" evidence="10">
    <location>
        <begin position="88"/>
        <end position="102"/>
    </location>
</feature>
<dbReference type="GO" id="GO:0006508">
    <property type="term" value="P:proteolysis"/>
    <property type="evidence" value="ECO:0007669"/>
    <property type="project" value="UniProtKB-KW"/>
</dbReference>
<dbReference type="GO" id="GO:0010387">
    <property type="term" value="P:COP9 signalosome assembly"/>
    <property type="evidence" value="ECO:0007669"/>
    <property type="project" value="UniProtKB-ARBA"/>
</dbReference>
<dbReference type="InterPro" id="IPR037518">
    <property type="entry name" value="MPN"/>
</dbReference>
<dbReference type="FunFam" id="3.40.140.10:FF:000003">
    <property type="entry name" value="COP9 signalosome complex subunit 5"/>
    <property type="match status" value="1"/>
</dbReference>
<dbReference type="Pfam" id="PF18323">
    <property type="entry name" value="CSN5_C"/>
    <property type="match status" value="1"/>
</dbReference>
<evidence type="ECO:0000256" key="3">
    <source>
        <dbReference type="ARBA" id="ARBA00022670"/>
    </source>
</evidence>
<dbReference type="Pfam" id="PF01398">
    <property type="entry name" value="JAB"/>
    <property type="match status" value="1"/>
</dbReference>
<dbReference type="GO" id="GO:0008237">
    <property type="term" value="F:metallopeptidase activity"/>
    <property type="evidence" value="ECO:0007669"/>
    <property type="project" value="UniProtKB-KW"/>
</dbReference>
<evidence type="ECO:0000256" key="2">
    <source>
        <dbReference type="ARBA" id="ARBA00006008"/>
    </source>
</evidence>
<dbReference type="GO" id="GO:0008180">
    <property type="term" value="C:COP9 signalosome"/>
    <property type="evidence" value="ECO:0007669"/>
    <property type="project" value="UniProtKB-KW"/>
</dbReference>
<dbReference type="InterPro" id="IPR050242">
    <property type="entry name" value="JAMM_MPN+_peptidase_M67A"/>
</dbReference>
<evidence type="ECO:0000256" key="4">
    <source>
        <dbReference type="ARBA" id="ARBA00022723"/>
    </source>
</evidence>
<keyword evidence="7" id="KW-0862">Zinc</keyword>
<feature type="region of interest" description="Disordered" evidence="10">
    <location>
        <begin position="1"/>
        <end position="54"/>
    </location>
</feature>
<evidence type="ECO:0000313" key="13">
    <source>
        <dbReference type="Proteomes" id="UP001428341"/>
    </source>
</evidence>
<dbReference type="SMART" id="SM00232">
    <property type="entry name" value="JAB_MPN"/>
    <property type="match status" value="1"/>
</dbReference>
<keyword evidence="3" id="KW-0645">Protease</keyword>
<feature type="compositionally biased region" description="Polar residues" evidence="10">
    <location>
        <begin position="452"/>
        <end position="461"/>
    </location>
</feature>
<dbReference type="GO" id="GO:0010971">
    <property type="term" value="P:positive regulation of G2/M transition of mitotic cell cycle"/>
    <property type="evidence" value="ECO:0007669"/>
    <property type="project" value="UniProtKB-ARBA"/>
</dbReference>
<evidence type="ECO:0000256" key="9">
    <source>
        <dbReference type="ARBA" id="ARBA00084091"/>
    </source>
</evidence>
<keyword evidence="5" id="KW-0736">Signalosome</keyword>
<keyword evidence="9" id="KW-0607">Phytochrome signaling pathway</keyword>
<keyword evidence="13" id="KW-1185">Reference proteome</keyword>
<proteinExistence type="inferred from homology"/>
<dbReference type="PROSITE" id="PS50249">
    <property type="entry name" value="MPN"/>
    <property type="match status" value="1"/>
</dbReference>
<accession>A0AAP0QQ02</accession>
<evidence type="ECO:0000256" key="7">
    <source>
        <dbReference type="ARBA" id="ARBA00022833"/>
    </source>
</evidence>
<dbReference type="SUPFAM" id="SSF102712">
    <property type="entry name" value="JAB1/MPN domain"/>
    <property type="match status" value="1"/>
</dbReference>
<dbReference type="Gene3D" id="3.40.140.10">
    <property type="entry name" value="Cytidine Deaminase, domain 2"/>
    <property type="match status" value="1"/>
</dbReference>
<dbReference type="InterPro" id="IPR040961">
    <property type="entry name" value="CSN5_C"/>
</dbReference>
<protein>
    <recommendedName>
        <fullName evidence="11">MPN domain-containing protein</fullName>
    </recommendedName>
</protein>
<feature type="region of interest" description="Disordered" evidence="10">
    <location>
        <begin position="419"/>
        <end position="473"/>
    </location>
</feature>
<feature type="compositionally biased region" description="Polar residues" evidence="10">
    <location>
        <begin position="491"/>
        <end position="502"/>
    </location>
</feature>
<dbReference type="PANTHER" id="PTHR10410">
    <property type="entry name" value="EUKARYOTIC TRANSLATION INITIATION FACTOR 3 -RELATED"/>
    <property type="match status" value="1"/>
</dbReference>
<feature type="region of interest" description="Disordered" evidence="10">
    <location>
        <begin position="491"/>
        <end position="559"/>
    </location>
</feature>
<sequence>MASSISRTLRASEPRSGGKMVRARRTGGPKTPYDRPQSSPNSSPNPQNPNWLSRLIYSPTRMLATGAGKLLSSVFTNDDSSSSSSSDSDSEEDIDGENENDATDTMKKKGTLDIIEHVRSAHQPTVGKSETKRLIEQLLVQVTFSREECNRLTGIIKSRVVDSPVIRDTEDWRLSEPRNRTIGSDVDIPDYRCTAVMEAKRWLEEKKSGSSPNSELELGTCALNSAMSPHVNEDELGSPVDMAKSYMQTRPPWASPSANHIECGSPSPTGIQLFKEETPYSTGYTSFTSSKMKKDSPASGSWNILEEIRKVRSKATEEMLRTPPSSKIDWSSFALENKSISNSLMANEALTSLRDKVHSSAKPVAASVNVATGLSTSYGFPVPQVAQDMLPKGAVPPNPATAASEQNQALEGIQSMMGTTGRLSSGQRVKSLDDIKTASQSDADAANIDGPSETNGSTHPFSTLVGGTAEGKNSRPTCLKVVLALNATPDSLNKQKCPTSKELTGKSGSFAVNGFPTSESSLSPGQDREQDSRPSNENHNPVASGHDEVPPSAPTGEVGENLSEASIDVPVTHQNDSMATCSQNSSSMQKEGLSQDLITPSTKRRKTTGAAEEQQGKKPSRYNRRGKGRDSVGRRQRGREEMDSSIAQKTWELENNIVSMETPPTNSTADTSASDAIFFYDEGAQAKFQQEKPWVNDPHYFKRVKISALALLKMVVHARSGGTIEVMGLMQGKTDGDAIIVMDAFALPVEGTETRVNAQADAYEYMVDYSQTNKQAGRLENVVGWYHSHPGYGCWLSGIDVSTQMLNQQFQEPFLAVVIDPTRTVSAGKVEIGAFRTYPEGYKPPDEPISEYQTIPLNKIEDFGVHCKQYYSLDITYFKSSLDCHLLDLLWNKYWVNTLSSSPLLGNGDYVAGQISDLAEKLEQAENQLSHSRYGPLIAPPPRRKEEDSQLAKITRDSAKITVEQVHGLMSQVIKDILFNSVRQSTKTHTEPSDPEPMIES</sequence>
<feature type="compositionally biased region" description="Basic and acidic residues" evidence="10">
    <location>
        <begin position="526"/>
        <end position="536"/>
    </location>
</feature>
<feature type="compositionally biased region" description="Low complexity" evidence="10">
    <location>
        <begin position="36"/>
        <end position="50"/>
    </location>
</feature>
<evidence type="ECO:0000256" key="1">
    <source>
        <dbReference type="ARBA" id="ARBA00001968"/>
    </source>
</evidence>
<dbReference type="InterPro" id="IPR000555">
    <property type="entry name" value="JAMM/MPN+_dom"/>
</dbReference>
<dbReference type="GO" id="GO:0010100">
    <property type="term" value="P:negative regulation of photomorphogenesis"/>
    <property type="evidence" value="ECO:0007669"/>
    <property type="project" value="UniProtKB-ARBA"/>
</dbReference>
<feature type="domain" description="MPN" evidence="11">
    <location>
        <begin position="704"/>
        <end position="841"/>
    </location>
</feature>
<evidence type="ECO:0000259" key="11">
    <source>
        <dbReference type="PROSITE" id="PS50249"/>
    </source>
</evidence>
<feature type="compositionally biased region" description="Low complexity" evidence="10">
    <location>
        <begin position="77"/>
        <end position="87"/>
    </location>
</feature>
<reference evidence="12 13" key="1">
    <citation type="submission" date="2024-05" db="EMBL/GenBank/DDBJ databases">
        <title>Haplotype-resolved chromosome-level genome assembly of Huyou (Citrus changshanensis).</title>
        <authorList>
            <person name="Miao C."/>
            <person name="Chen W."/>
            <person name="Wu Y."/>
            <person name="Wang L."/>
            <person name="Zhao S."/>
            <person name="Grierson D."/>
            <person name="Xu C."/>
            <person name="Chen K."/>
        </authorList>
    </citation>
    <scope>NUCLEOTIDE SEQUENCE [LARGE SCALE GENOMIC DNA]</scope>
    <source>
        <strain evidence="12">01-14</strain>
        <tissue evidence="12">Leaf</tissue>
    </source>
</reference>
<feature type="compositionally biased region" description="Polar residues" evidence="10">
    <location>
        <begin position="419"/>
        <end position="428"/>
    </location>
</feature>
<organism evidence="12 13">
    <name type="scientific">Citrus x changshan-huyou</name>
    <dbReference type="NCBI Taxonomy" id="2935761"/>
    <lineage>
        <taxon>Eukaryota</taxon>
        <taxon>Viridiplantae</taxon>
        <taxon>Streptophyta</taxon>
        <taxon>Embryophyta</taxon>
        <taxon>Tracheophyta</taxon>
        <taxon>Spermatophyta</taxon>
        <taxon>Magnoliopsida</taxon>
        <taxon>eudicotyledons</taxon>
        <taxon>Gunneridae</taxon>
        <taxon>Pentapetalae</taxon>
        <taxon>rosids</taxon>
        <taxon>malvids</taxon>
        <taxon>Sapindales</taxon>
        <taxon>Rutaceae</taxon>
        <taxon>Aurantioideae</taxon>
        <taxon>Citrus</taxon>
    </lineage>
</organism>
<evidence type="ECO:0000256" key="6">
    <source>
        <dbReference type="ARBA" id="ARBA00022801"/>
    </source>
</evidence>
<feature type="compositionally biased region" description="Polar residues" evidence="10">
    <location>
        <begin position="515"/>
        <end position="524"/>
    </location>
</feature>
<feature type="compositionally biased region" description="Polar residues" evidence="10">
    <location>
        <begin position="576"/>
        <end position="589"/>
    </location>
</feature>
<gene>
    <name evidence="12" type="ORF">WN944_000061</name>
</gene>